<comment type="similarity">
    <text evidence="2">Belongs to the HAD-like hydrolase superfamily.</text>
</comment>
<dbReference type="PANTHER" id="PTHR46470:SF2">
    <property type="entry name" value="GLYCERALDEHYDE 3-PHOSPHATE PHOSPHATASE"/>
    <property type="match status" value="1"/>
</dbReference>
<keyword evidence="5" id="KW-0460">Magnesium</keyword>
<dbReference type="GO" id="GO:0046872">
    <property type="term" value="F:metal ion binding"/>
    <property type="evidence" value="ECO:0007669"/>
    <property type="project" value="UniProtKB-KW"/>
</dbReference>
<dbReference type="SFLD" id="SFLDG01129">
    <property type="entry name" value="C1.5:_HAD__Beta-PGM__Phosphata"/>
    <property type="match status" value="1"/>
</dbReference>
<comment type="cofactor">
    <cofactor evidence="1">
        <name>Mg(2+)</name>
        <dbReference type="ChEBI" id="CHEBI:18420"/>
    </cofactor>
</comment>
<dbReference type="SUPFAM" id="SSF56784">
    <property type="entry name" value="HAD-like"/>
    <property type="match status" value="1"/>
</dbReference>
<sequence length="222" mass="23927">MPETDAVLFDLDDTLCLHEQDREVLLRRTFDHIGVEPFTNHAGLRTAINRAPDADGATAFMANAFDVAAERADAGRMPTARIADTYMSMFDSSAVRFREGARAALDRVEDRPVGLVTNGDREHQLPKLESLGIEDAFDTIVYGGANTPSKPSPEPFEIALDDLGADPGATIHVGNSLSDDVAGANRVGVRSVWVPTAADRREAGSAEPTHTLDSLRNLPALF</sequence>
<dbReference type="InterPro" id="IPR036412">
    <property type="entry name" value="HAD-like_sf"/>
</dbReference>
<dbReference type="AlphaFoldDB" id="A0A0F7PA95"/>
<dbReference type="EMBL" id="CP008874">
    <property type="protein sequence ID" value="AKH97120.1"/>
    <property type="molecule type" value="Genomic_DNA"/>
</dbReference>
<dbReference type="RefSeq" id="WP_050047919.1">
    <property type="nucleotide sequence ID" value="NZ_CP008874.1"/>
</dbReference>
<dbReference type="GeneID" id="26009985"/>
<dbReference type="Gene3D" id="1.20.120.710">
    <property type="entry name" value="Haloacid dehalogenase hydrolase-like domain"/>
    <property type="match status" value="1"/>
</dbReference>
<keyword evidence="3" id="KW-0479">Metal-binding</keyword>
<dbReference type="NCBIfam" id="TIGR01509">
    <property type="entry name" value="HAD-SF-IA-v3"/>
    <property type="match status" value="1"/>
</dbReference>
<evidence type="ECO:0000256" key="1">
    <source>
        <dbReference type="ARBA" id="ARBA00001946"/>
    </source>
</evidence>
<keyword evidence="9" id="KW-1185">Reference proteome</keyword>
<name>A0A0F7PA95_9EURY</name>
<evidence type="ECO:0000313" key="9">
    <source>
        <dbReference type="Proteomes" id="UP000069906"/>
    </source>
</evidence>
<gene>
    <name evidence="6" type="primary">hadL</name>
    <name evidence="7" type="ORF">HLASA_0620</name>
    <name evidence="6" type="ORF">HLASF_0624</name>
</gene>
<evidence type="ECO:0000256" key="5">
    <source>
        <dbReference type="ARBA" id="ARBA00022842"/>
    </source>
</evidence>
<dbReference type="Proteomes" id="UP000060390">
    <property type="component" value="Chromosome"/>
</dbReference>
<dbReference type="NCBIfam" id="TIGR01549">
    <property type="entry name" value="HAD-SF-IA-v1"/>
    <property type="match status" value="1"/>
</dbReference>
<evidence type="ECO:0000313" key="7">
    <source>
        <dbReference type="EMBL" id="ALG81521.1"/>
    </source>
</evidence>
<reference evidence="8" key="2">
    <citation type="submission" date="2015-05" db="EMBL/GenBank/DDBJ databases">
        <title>Complete genome sequence of Halanaeroarchaeum sulfurireducens type strain M27-SA2, a sulfate-reducer haloarchaeon from marine anoxic lake Medee.</title>
        <authorList>
            <person name="Messina E."/>
            <person name="Kublanov I.V."/>
            <person name="Toshchakov S."/>
            <person name="Arcadi E."/>
            <person name="La Spada G."/>
            <person name="La Cono V."/>
            <person name="Yakimov M.M."/>
        </authorList>
    </citation>
    <scope>NUCLEOTIDE SEQUENCE [LARGE SCALE GENOMIC DNA]</scope>
    <source>
        <strain evidence="8">M27-SA2</strain>
    </source>
</reference>
<dbReference type="KEGG" id="hsf:HLASA_0620"/>
<evidence type="ECO:0000256" key="2">
    <source>
        <dbReference type="ARBA" id="ARBA00007958"/>
    </source>
</evidence>
<dbReference type="GO" id="GO:0016791">
    <property type="term" value="F:phosphatase activity"/>
    <property type="evidence" value="ECO:0007669"/>
    <property type="project" value="TreeGrafter"/>
</dbReference>
<dbReference type="Pfam" id="PF00702">
    <property type="entry name" value="Hydrolase"/>
    <property type="match status" value="1"/>
</dbReference>
<dbReference type="PANTHER" id="PTHR46470">
    <property type="entry name" value="N-ACYLNEURAMINATE-9-PHOSPHATASE"/>
    <property type="match status" value="1"/>
</dbReference>
<dbReference type="SFLD" id="SFLDS00003">
    <property type="entry name" value="Haloacid_Dehalogenase"/>
    <property type="match status" value="1"/>
</dbReference>
<dbReference type="KEGG" id="hsu:HLASF_0624"/>
<dbReference type="EC" id="3.8.1.2" evidence="6"/>
<evidence type="ECO:0000256" key="3">
    <source>
        <dbReference type="ARBA" id="ARBA00022723"/>
    </source>
</evidence>
<dbReference type="InterPro" id="IPR006439">
    <property type="entry name" value="HAD-SF_hydro_IA"/>
</dbReference>
<evidence type="ECO:0000313" key="6">
    <source>
        <dbReference type="EMBL" id="AKH97120.1"/>
    </source>
</evidence>
<accession>A0A0F7PA95</accession>
<reference evidence="7 8" key="3">
    <citation type="journal article" date="2016" name="Stand. Genomic Sci.">
        <title>Complete genome sequence of 'Halanaeroarchaeum sulfurireducens' M27-SA2, a sulfur-reducing and acetate-oxidizing haloarchaeon from the deep-sea hypersaline anoxic lake Medee.</title>
        <authorList>
            <person name="Messina E."/>
            <person name="Sorokin D.Y."/>
            <person name="Kublanov I.V."/>
            <person name="Toshchakov S."/>
            <person name="Lopatina A."/>
            <person name="Arcadi E."/>
            <person name="Smedile F."/>
            <person name="La Spada G."/>
            <person name="La Cono V."/>
            <person name="Yakimov M.M."/>
        </authorList>
    </citation>
    <scope>NUCLEOTIDE SEQUENCE [LARGE SCALE GENOMIC DNA]</scope>
    <source>
        <strain evidence="7 8">M27-SA2</strain>
    </source>
</reference>
<dbReference type="HOGENOM" id="CLU_045011_8_2_2"/>
<evidence type="ECO:0000256" key="4">
    <source>
        <dbReference type="ARBA" id="ARBA00022801"/>
    </source>
</evidence>
<proteinExistence type="inferred from homology"/>
<dbReference type="Gene3D" id="3.40.50.1000">
    <property type="entry name" value="HAD superfamily/HAD-like"/>
    <property type="match status" value="1"/>
</dbReference>
<dbReference type="GO" id="GO:0018784">
    <property type="term" value="F:(S)-2-haloacid dehalogenase activity"/>
    <property type="evidence" value="ECO:0007669"/>
    <property type="project" value="UniProtKB-EC"/>
</dbReference>
<organism evidence="6 9">
    <name type="scientific">Halanaeroarchaeum sulfurireducens</name>
    <dbReference type="NCBI Taxonomy" id="1604004"/>
    <lineage>
        <taxon>Archaea</taxon>
        <taxon>Methanobacteriati</taxon>
        <taxon>Methanobacteriota</taxon>
        <taxon>Stenosarchaea group</taxon>
        <taxon>Halobacteria</taxon>
        <taxon>Halobacteriales</taxon>
        <taxon>Halobacteriaceae</taxon>
        <taxon>Halanaeroarchaeum</taxon>
    </lineage>
</organism>
<dbReference type="STRING" id="1604004.HLASA_0620"/>
<dbReference type="OrthoDB" id="27736at2157"/>
<protein>
    <submittedName>
        <fullName evidence="6">Haloacid dehalogenase superfamily enzyme, subfamily IA</fullName>
        <ecNumber evidence="6">3.8.1.2</ecNumber>
    </submittedName>
</protein>
<evidence type="ECO:0000313" key="8">
    <source>
        <dbReference type="Proteomes" id="UP000060390"/>
    </source>
</evidence>
<dbReference type="EMBL" id="CP011564">
    <property type="protein sequence ID" value="ALG81521.1"/>
    <property type="molecule type" value="Genomic_DNA"/>
</dbReference>
<dbReference type="GO" id="GO:0044281">
    <property type="term" value="P:small molecule metabolic process"/>
    <property type="evidence" value="ECO:0007669"/>
    <property type="project" value="UniProtKB-ARBA"/>
</dbReference>
<keyword evidence="4 6" id="KW-0378">Hydrolase</keyword>
<dbReference type="InterPro" id="IPR051400">
    <property type="entry name" value="HAD-like_hydrolase"/>
</dbReference>
<dbReference type="Proteomes" id="UP000069906">
    <property type="component" value="Chromosome"/>
</dbReference>
<dbReference type="InterPro" id="IPR023214">
    <property type="entry name" value="HAD_sf"/>
</dbReference>
<reference evidence="6 9" key="1">
    <citation type="journal article" date="2015" name="ISME J.">
        <title>Elemental sulfur and acetate can support life of a novel strictly anaerobic haloarchaeon.</title>
        <authorList>
            <person name="Sorokin D.Y."/>
            <person name="Kublanov I.V."/>
            <person name="Gavrilov S.N."/>
            <person name="Rojo D."/>
            <person name="Roman P."/>
            <person name="Golyshin P.N."/>
            <person name="Slepak V.Z."/>
            <person name="Smedile F."/>
            <person name="Ferrer M."/>
            <person name="Messina E."/>
            <person name="La Cono V."/>
            <person name="Yakimov M.M."/>
        </authorList>
    </citation>
    <scope>NUCLEOTIDE SEQUENCE [LARGE SCALE GENOMIC DNA]</scope>
    <source>
        <strain evidence="6 9">HSR2</strain>
    </source>
</reference>